<dbReference type="KEGG" id="als:DJ013_10685"/>
<protein>
    <recommendedName>
        <fullName evidence="2">Uncharacterized protein TP-0789 domain-containing protein</fullName>
    </recommendedName>
</protein>
<feature type="chain" id="PRO_5016422593" description="Uncharacterized protein TP-0789 domain-containing protein" evidence="1">
    <location>
        <begin position="20"/>
        <end position="240"/>
    </location>
</feature>
<dbReference type="RefSeq" id="WP_111371802.1">
    <property type="nucleotide sequence ID" value="NZ_CP029480.1"/>
</dbReference>
<evidence type="ECO:0000313" key="4">
    <source>
        <dbReference type="Proteomes" id="UP000249873"/>
    </source>
</evidence>
<dbReference type="AlphaFoldDB" id="A0A2Z4GBD8"/>
<evidence type="ECO:0000259" key="2">
    <source>
        <dbReference type="Pfam" id="PF17131"/>
    </source>
</evidence>
<evidence type="ECO:0000313" key="3">
    <source>
        <dbReference type="EMBL" id="AWV98609.1"/>
    </source>
</evidence>
<feature type="signal peptide" evidence="1">
    <location>
        <begin position="1"/>
        <end position="19"/>
    </location>
</feature>
<keyword evidence="4" id="KW-1185">Reference proteome</keyword>
<evidence type="ECO:0000256" key="1">
    <source>
        <dbReference type="SAM" id="SignalP"/>
    </source>
</evidence>
<dbReference type="Gene3D" id="2.50.20.10">
    <property type="entry name" value="Lipoprotein localisation LolA/LolB/LppX"/>
    <property type="match status" value="1"/>
</dbReference>
<keyword evidence="1" id="KW-0732">Signal</keyword>
<dbReference type="OrthoDB" id="128937at2"/>
<feature type="domain" description="Uncharacterized protein TP-0789" evidence="2">
    <location>
        <begin position="122"/>
        <end position="237"/>
    </location>
</feature>
<dbReference type="EMBL" id="CP029480">
    <property type="protein sequence ID" value="AWV98609.1"/>
    <property type="molecule type" value="Genomic_DNA"/>
</dbReference>
<organism evidence="3 4">
    <name type="scientific">Arcticibacterium luteifluviistationis</name>
    <dbReference type="NCBI Taxonomy" id="1784714"/>
    <lineage>
        <taxon>Bacteria</taxon>
        <taxon>Pseudomonadati</taxon>
        <taxon>Bacteroidota</taxon>
        <taxon>Cytophagia</taxon>
        <taxon>Cytophagales</taxon>
        <taxon>Leadbetterellaceae</taxon>
        <taxon>Arcticibacterium</taxon>
    </lineage>
</organism>
<reference evidence="3 4" key="1">
    <citation type="submission" date="2018-05" db="EMBL/GenBank/DDBJ databases">
        <title>Complete genome sequence of Arcticibacterium luteifluviistationis SM1504T, a cytophagaceae bacterium isolated from Arctic surface seawater.</title>
        <authorList>
            <person name="Li Y."/>
            <person name="Qin Q.-L."/>
        </authorList>
    </citation>
    <scope>NUCLEOTIDE SEQUENCE [LARGE SCALE GENOMIC DNA]</scope>
    <source>
        <strain evidence="3 4">SM1504</strain>
    </source>
</reference>
<sequence length="240" mass="27672">MFRILTVLFIISFSNFAFGQTLEEIVDTYVEKKGGKITLTRLNSMKEIKKVVTTDVTYQTTTIQKGPAYKSTLNYEGIEITACYDGSQGWATNPITRKYEVLEKDDLGDMLNQIEDFPDPIFKSYRNQYELTKGNDTLINGRKCYEISILKPDYVFMKNNIVGKKDFYIDKENYQLVKSVEYNANGKLSIYYSDYKEIDGVQYPHTQKAEINGIPSYTSTTESIELNKRINSALFSLDRQ</sequence>
<accession>A0A2Z4GBD8</accession>
<dbReference type="Proteomes" id="UP000249873">
    <property type="component" value="Chromosome"/>
</dbReference>
<dbReference type="InterPro" id="IPR033399">
    <property type="entry name" value="TP_0789-like"/>
</dbReference>
<gene>
    <name evidence="3" type="ORF">DJ013_10685</name>
</gene>
<dbReference type="Pfam" id="PF17131">
    <property type="entry name" value="LolA_like"/>
    <property type="match status" value="1"/>
</dbReference>
<proteinExistence type="predicted"/>
<name>A0A2Z4GBD8_9BACT</name>